<sequence length="302" mass="33632">MEITPDFLGSALDNLALITLDPKRNITFVTEAFAQTVGYTREELVGQKHRILCYPSFADSPEYEKFWEYLLAGNTFQDQMVRKAKDGHKIYLEADCFPLHNAAGVVTGICKVCFDKTKQISATKKALAEIVSVSGAIDQMYDSQSRQMADTEKMMESMQGTSADNLQITDSLKKDTEEIQKITRTVHDISYHTNILAVNTALQAVRSTDNSGGFSVVAKEMRKLAKDVDQSSDGIRDTLQKISQEVANIDQTSHQTGEEIESALVGFKHNQESLHELELSSEKIRDNAALLNQLLTVEQGDE</sequence>
<dbReference type="Proteomes" id="UP000286848">
    <property type="component" value="Unassembled WGS sequence"/>
</dbReference>
<dbReference type="PROSITE" id="PS50112">
    <property type="entry name" value="PAS"/>
    <property type="match status" value="1"/>
</dbReference>
<name>A0A401ISP9_9LACO</name>
<dbReference type="SUPFAM" id="SSF55785">
    <property type="entry name" value="PYP-like sensor domain (PAS domain)"/>
    <property type="match status" value="1"/>
</dbReference>
<feature type="domain" description="PAS" evidence="5">
    <location>
        <begin position="17"/>
        <end position="47"/>
    </location>
</feature>
<dbReference type="AlphaFoldDB" id="A0A401ISP9"/>
<dbReference type="InterPro" id="IPR000014">
    <property type="entry name" value="PAS"/>
</dbReference>
<dbReference type="Pfam" id="PF00015">
    <property type="entry name" value="MCPsignal"/>
    <property type="match status" value="1"/>
</dbReference>
<dbReference type="InterPro" id="IPR035965">
    <property type="entry name" value="PAS-like_dom_sf"/>
</dbReference>
<protein>
    <recommendedName>
        <fullName evidence="8">Methyl-accepting chemotaxis protein</fullName>
    </recommendedName>
</protein>
<dbReference type="NCBIfam" id="TIGR00229">
    <property type="entry name" value="sensory_box"/>
    <property type="match status" value="1"/>
</dbReference>
<evidence type="ECO:0000313" key="6">
    <source>
        <dbReference type="EMBL" id="GBG94527.1"/>
    </source>
</evidence>
<dbReference type="OrthoDB" id="9765776at2"/>
<dbReference type="PANTHER" id="PTHR43531">
    <property type="entry name" value="PROTEIN ICFG"/>
    <property type="match status" value="1"/>
</dbReference>
<dbReference type="PANTHER" id="PTHR43531:SF11">
    <property type="entry name" value="METHYL-ACCEPTING CHEMOTAXIS PROTEIN 3"/>
    <property type="match status" value="1"/>
</dbReference>
<dbReference type="CDD" id="cd00130">
    <property type="entry name" value="PAS"/>
    <property type="match status" value="1"/>
</dbReference>
<comment type="similarity">
    <text evidence="2">Belongs to the methyl-accepting chemotaxis (MCP) protein family.</text>
</comment>
<comment type="caution">
    <text evidence="6">The sequence shown here is derived from an EMBL/GenBank/DDBJ whole genome shotgun (WGS) entry which is preliminary data.</text>
</comment>
<accession>A0A401ISP9</accession>
<keyword evidence="1" id="KW-0145">Chemotaxis</keyword>
<dbReference type="Pfam" id="PF13426">
    <property type="entry name" value="PAS_9"/>
    <property type="match status" value="1"/>
</dbReference>
<dbReference type="RefSeq" id="WP_158609187.1">
    <property type="nucleotide sequence ID" value="NZ_BFFP01000013.1"/>
</dbReference>
<reference evidence="6 7" key="1">
    <citation type="journal article" date="2019" name="Int. J. Syst. Evol. Microbiol.">
        <title>Lactobacillus salitolerans sp. nov., a novel lactic acid bacterium isolated from spent mushroom substrates.</title>
        <authorList>
            <person name="Tohno M."/>
            <person name="Tanizawa Y."/>
            <person name="Kojima Y."/>
            <person name="Sakamoto M."/>
            <person name="Nakamura Y."/>
            <person name="Ohkuma M."/>
            <person name="Kobayashi H."/>
        </authorList>
    </citation>
    <scope>NUCLEOTIDE SEQUENCE [LARGE SCALE GENOMIC DNA]</scope>
    <source>
        <strain evidence="6 7">YK43</strain>
    </source>
</reference>
<gene>
    <name evidence="6" type="ORF">LFYK43_09860</name>
</gene>
<dbReference type="GO" id="GO:0004888">
    <property type="term" value="F:transmembrane signaling receptor activity"/>
    <property type="evidence" value="ECO:0007669"/>
    <property type="project" value="TreeGrafter"/>
</dbReference>
<dbReference type="GO" id="GO:0005886">
    <property type="term" value="C:plasma membrane"/>
    <property type="evidence" value="ECO:0007669"/>
    <property type="project" value="TreeGrafter"/>
</dbReference>
<keyword evidence="7" id="KW-1185">Reference proteome</keyword>
<dbReference type="SUPFAM" id="SSF58104">
    <property type="entry name" value="Methyl-accepting chemotaxis protein (MCP) signaling domain"/>
    <property type="match status" value="1"/>
</dbReference>
<evidence type="ECO:0000256" key="1">
    <source>
        <dbReference type="ARBA" id="ARBA00022500"/>
    </source>
</evidence>
<dbReference type="InterPro" id="IPR004089">
    <property type="entry name" value="MCPsignal_dom"/>
</dbReference>
<dbReference type="Gene3D" id="1.10.287.950">
    <property type="entry name" value="Methyl-accepting chemotaxis protein"/>
    <property type="match status" value="1"/>
</dbReference>
<keyword evidence="3" id="KW-0807">Transducer</keyword>
<dbReference type="PROSITE" id="PS50111">
    <property type="entry name" value="CHEMOTAXIS_TRANSDUC_2"/>
    <property type="match status" value="1"/>
</dbReference>
<evidence type="ECO:0000313" key="7">
    <source>
        <dbReference type="Proteomes" id="UP000286848"/>
    </source>
</evidence>
<evidence type="ECO:0000259" key="4">
    <source>
        <dbReference type="PROSITE" id="PS50111"/>
    </source>
</evidence>
<dbReference type="GO" id="GO:0006935">
    <property type="term" value="P:chemotaxis"/>
    <property type="evidence" value="ECO:0007669"/>
    <property type="project" value="UniProtKB-KW"/>
</dbReference>
<evidence type="ECO:0008006" key="8">
    <source>
        <dbReference type="Google" id="ProtNLM"/>
    </source>
</evidence>
<dbReference type="GO" id="GO:0007165">
    <property type="term" value="P:signal transduction"/>
    <property type="evidence" value="ECO:0007669"/>
    <property type="project" value="UniProtKB-KW"/>
</dbReference>
<dbReference type="Gene3D" id="3.30.450.20">
    <property type="entry name" value="PAS domain"/>
    <property type="match status" value="1"/>
</dbReference>
<feature type="domain" description="Methyl-accepting transducer" evidence="4">
    <location>
        <begin position="118"/>
        <end position="302"/>
    </location>
</feature>
<evidence type="ECO:0000256" key="3">
    <source>
        <dbReference type="PROSITE-ProRule" id="PRU00284"/>
    </source>
</evidence>
<proteinExistence type="inferred from homology"/>
<organism evidence="6 7">
    <name type="scientific">Ligilactobacillus salitolerans</name>
    <dbReference type="NCBI Taxonomy" id="1808352"/>
    <lineage>
        <taxon>Bacteria</taxon>
        <taxon>Bacillati</taxon>
        <taxon>Bacillota</taxon>
        <taxon>Bacilli</taxon>
        <taxon>Lactobacillales</taxon>
        <taxon>Lactobacillaceae</taxon>
        <taxon>Ligilactobacillus</taxon>
    </lineage>
</organism>
<dbReference type="InterPro" id="IPR051310">
    <property type="entry name" value="MCP_chemotaxis"/>
</dbReference>
<evidence type="ECO:0000259" key="5">
    <source>
        <dbReference type="PROSITE" id="PS50112"/>
    </source>
</evidence>
<dbReference type="EMBL" id="BFFP01000013">
    <property type="protein sequence ID" value="GBG94527.1"/>
    <property type="molecule type" value="Genomic_DNA"/>
</dbReference>
<evidence type="ECO:0000256" key="2">
    <source>
        <dbReference type="ARBA" id="ARBA00029447"/>
    </source>
</evidence>